<dbReference type="Pfam" id="PF01965">
    <property type="entry name" value="DJ-1_PfpI"/>
    <property type="match status" value="1"/>
</dbReference>
<dbReference type="AlphaFoldDB" id="A0A9X2EQB6"/>
<evidence type="ECO:0000313" key="6">
    <source>
        <dbReference type="EMBL" id="MCO1333651.1"/>
    </source>
</evidence>
<comment type="caution">
    <text evidence="6">The sequence shown here is derived from an EMBL/GenBank/DDBJ whole genome shotgun (WGS) entry which is preliminary data.</text>
</comment>
<organism evidence="6 7">
    <name type="scientific">Microbulbifer okhotskensis</name>
    <dbReference type="NCBI Taxonomy" id="2926617"/>
    <lineage>
        <taxon>Bacteria</taxon>
        <taxon>Pseudomonadati</taxon>
        <taxon>Pseudomonadota</taxon>
        <taxon>Gammaproteobacteria</taxon>
        <taxon>Cellvibrionales</taxon>
        <taxon>Microbulbiferaceae</taxon>
        <taxon>Microbulbifer</taxon>
    </lineage>
</organism>
<keyword evidence="7" id="KW-1185">Reference proteome</keyword>
<keyword evidence="6" id="KW-0315">Glutamine amidotransferase</keyword>
<protein>
    <submittedName>
        <fullName evidence="6">Type 1 glutamine amidotransferase domain-containing protein</fullName>
    </submittedName>
</protein>
<dbReference type="PANTHER" id="PTHR48094:SF11">
    <property type="entry name" value="GLUTATHIONE-INDEPENDENT GLYOXALASE HSP31-RELATED"/>
    <property type="match status" value="1"/>
</dbReference>
<dbReference type="InterPro" id="IPR002818">
    <property type="entry name" value="DJ-1/PfpI"/>
</dbReference>
<dbReference type="RefSeq" id="WP_252465094.1">
    <property type="nucleotide sequence ID" value="NZ_JALBWM010000012.1"/>
</dbReference>
<dbReference type="Proteomes" id="UP001139028">
    <property type="component" value="Unassembled WGS sequence"/>
</dbReference>
<keyword evidence="4" id="KW-0732">Signal</keyword>
<dbReference type="GO" id="GO:0019172">
    <property type="term" value="F:glyoxalase III activity"/>
    <property type="evidence" value="ECO:0007669"/>
    <property type="project" value="TreeGrafter"/>
</dbReference>
<keyword evidence="2" id="KW-0456">Lyase</keyword>
<evidence type="ECO:0000256" key="2">
    <source>
        <dbReference type="ARBA" id="ARBA00023239"/>
    </source>
</evidence>
<dbReference type="Gene3D" id="3.40.50.880">
    <property type="match status" value="1"/>
</dbReference>
<dbReference type="SUPFAM" id="SSF52317">
    <property type="entry name" value="Class I glutamine amidotransferase-like"/>
    <property type="match status" value="1"/>
</dbReference>
<dbReference type="EMBL" id="JALBWM010000012">
    <property type="protein sequence ID" value="MCO1333651.1"/>
    <property type="molecule type" value="Genomic_DNA"/>
</dbReference>
<dbReference type="InterPro" id="IPR029062">
    <property type="entry name" value="Class_I_gatase-like"/>
</dbReference>
<gene>
    <name evidence="6" type="ORF">MO867_04775</name>
</gene>
<evidence type="ECO:0000259" key="5">
    <source>
        <dbReference type="Pfam" id="PF01965"/>
    </source>
</evidence>
<dbReference type="PANTHER" id="PTHR48094">
    <property type="entry name" value="PROTEIN/NUCLEIC ACID DEGLYCASE DJ-1-RELATED"/>
    <property type="match status" value="1"/>
</dbReference>
<sequence length="261" mass="28528">MEKIIVCIFILLTTHSLPALAKNDQKILIIASNLQDMGDPDKHDARNNLWEYAPPYHIFVSHGHEVDFVSPNGGTVPFMLDALGVSSYTIKYEGFLEKAAASLTPEQIIESDYAAVFIGGGYGTLFDVASNEKLLNIMAAIYEQGGIIGSSGHGAGAFANVKLSNDNFLVKGKRVAGFPNSTELEKSWAKQGTLLPFFVEDQLKKNGTITINKRSIIDKHEVIVDERIVSTMFLPSSALVAKEMLLLLDQDNLNESIQPAD</sequence>
<dbReference type="InterPro" id="IPR050325">
    <property type="entry name" value="Prot/Nucl_acid_deglycase"/>
</dbReference>
<accession>A0A9X2EQB6</accession>
<comment type="similarity">
    <text evidence="3">Belongs to the peptidase C56 family. HSP31-like subfamily.</text>
</comment>
<evidence type="ECO:0000256" key="4">
    <source>
        <dbReference type="SAM" id="SignalP"/>
    </source>
</evidence>
<dbReference type="CDD" id="cd03141">
    <property type="entry name" value="GATase1_Hsp31_like"/>
    <property type="match status" value="1"/>
</dbReference>
<name>A0A9X2EQB6_9GAMM</name>
<evidence type="ECO:0000313" key="7">
    <source>
        <dbReference type="Proteomes" id="UP001139028"/>
    </source>
</evidence>
<feature type="signal peptide" evidence="4">
    <location>
        <begin position="1"/>
        <end position="21"/>
    </location>
</feature>
<evidence type="ECO:0000256" key="3">
    <source>
        <dbReference type="ARBA" id="ARBA00038493"/>
    </source>
</evidence>
<reference evidence="6" key="1">
    <citation type="journal article" date="2022" name="Arch. Microbiol.">
        <title>Microbulbifer okhotskensis sp. nov., isolated from a deep bottom sediment of the Okhotsk Sea.</title>
        <authorList>
            <person name="Romanenko L."/>
            <person name="Kurilenko V."/>
            <person name="Otstavnykh N."/>
            <person name="Velansky P."/>
            <person name="Isaeva M."/>
            <person name="Mikhailov V."/>
        </authorList>
    </citation>
    <scope>NUCLEOTIDE SEQUENCE</scope>
    <source>
        <strain evidence="6">OS29</strain>
    </source>
</reference>
<dbReference type="GO" id="GO:0019243">
    <property type="term" value="P:methylglyoxal catabolic process to D-lactate via S-lactoyl-glutathione"/>
    <property type="evidence" value="ECO:0007669"/>
    <property type="project" value="TreeGrafter"/>
</dbReference>
<proteinExistence type="inferred from homology"/>
<feature type="chain" id="PRO_5040906982" evidence="4">
    <location>
        <begin position="22"/>
        <end position="261"/>
    </location>
</feature>
<feature type="domain" description="DJ-1/PfpI" evidence="5">
    <location>
        <begin position="49"/>
        <end position="184"/>
    </location>
</feature>
<keyword evidence="1" id="KW-0346">Stress response</keyword>
<evidence type="ECO:0000256" key="1">
    <source>
        <dbReference type="ARBA" id="ARBA00023016"/>
    </source>
</evidence>
<dbReference type="GO" id="GO:0005737">
    <property type="term" value="C:cytoplasm"/>
    <property type="evidence" value="ECO:0007669"/>
    <property type="project" value="TreeGrafter"/>
</dbReference>